<dbReference type="InterPro" id="IPR016169">
    <property type="entry name" value="FAD-bd_PCMH_sub2"/>
</dbReference>
<dbReference type="InterPro" id="IPR036318">
    <property type="entry name" value="FAD-bd_PCMH-like_sf"/>
</dbReference>
<dbReference type="PROSITE" id="PS51387">
    <property type="entry name" value="FAD_PCMH"/>
    <property type="match status" value="1"/>
</dbReference>
<proteinExistence type="inferred from homology"/>
<evidence type="ECO:0000313" key="8">
    <source>
        <dbReference type="Proteomes" id="UP000274762"/>
    </source>
</evidence>
<dbReference type="PROSITE" id="PS00862">
    <property type="entry name" value="OX2_COVAL_FAD"/>
    <property type="match status" value="1"/>
</dbReference>
<dbReference type="InterPro" id="IPR012951">
    <property type="entry name" value="BBE"/>
</dbReference>
<dbReference type="InterPro" id="IPR016166">
    <property type="entry name" value="FAD-bd_PCMH"/>
</dbReference>
<gene>
    <name evidence="7" type="ORF">DFJ75_4276</name>
</gene>
<comment type="caution">
    <text evidence="7">The sequence shown here is derived from an EMBL/GenBank/DDBJ whole genome shotgun (WGS) entry which is preliminary data.</text>
</comment>
<dbReference type="GO" id="GO:0071949">
    <property type="term" value="F:FAD binding"/>
    <property type="evidence" value="ECO:0007669"/>
    <property type="project" value="InterPro"/>
</dbReference>
<keyword evidence="5" id="KW-0560">Oxidoreductase</keyword>
<dbReference type="Pfam" id="PF08031">
    <property type="entry name" value="BBE"/>
    <property type="match status" value="1"/>
</dbReference>
<protein>
    <submittedName>
        <fullName evidence="7">FAD/FMN-containing dehydrogenase</fullName>
    </submittedName>
</protein>
<dbReference type="InterPro" id="IPR006094">
    <property type="entry name" value="Oxid_FAD_bind_N"/>
</dbReference>
<dbReference type="EMBL" id="RBKV01000001">
    <property type="protein sequence ID" value="RKR97405.1"/>
    <property type="molecule type" value="Genomic_DNA"/>
</dbReference>
<evidence type="ECO:0000256" key="1">
    <source>
        <dbReference type="ARBA" id="ARBA00001974"/>
    </source>
</evidence>
<dbReference type="InterPro" id="IPR016167">
    <property type="entry name" value="FAD-bd_PCMH_sub1"/>
</dbReference>
<organism evidence="7 8">
    <name type="scientific">Williamsia marianensis</name>
    <dbReference type="NCBI Taxonomy" id="85044"/>
    <lineage>
        <taxon>Bacteria</taxon>
        <taxon>Bacillati</taxon>
        <taxon>Actinomycetota</taxon>
        <taxon>Actinomycetes</taxon>
        <taxon>Mycobacteriales</taxon>
        <taxon>Nocardiaceae</taxon>
        <taxon>Williamsia</taxon>
    </lineage>
</organism>
<comment type="cofactor">
    <cofactor evidence="1">
        <name>FAD</name>
        <dbReference type="ChEBI" id="CHEBI:57692"/>
    </cofactor>
</comment>
<reference evidence="7 8" key="1">
    <citation type="submission" date="2018-10" db="EMBL/GenBank/DDBJ databases">
        <title>Sequencing the genomes of 1000 actinobacteria strains.</title>
        <authorList>
            <person name="Klenk H.-P."/>
        </authorList>
    </citation>
    <scope>NUCLEOTIDE SEQUENCE [LARGE SCALE GENOMIC DNA]</scope>
    <source>
        <strain evidence="7 8">DSM 44343</strain>
    </source>
</reference>
<evidence type="ECO:0000313" key="7">
    <source>
        <dbReference type="EMBL" id="RKR97405.1"/>
    </source>
</evidence>
<dbReference type="GO" id="GO:0016491">
    <property type="term" value="F:oxidoreductase activity"/>
    <property type="evidence" value="ECO:0007669"/>
    <property type="project" value="UniProtKB-KW"/>
</dbReference>
<name>A0A495K9D8_WILMA</name>
<dbReference type="RefSeq" id="WP_084247959.1">
    <property type="nucleotide sequence ID" value="NZ_CBCRXS010000007.1"/>
</dbReference>
<dbReference type="InterPro" id="IPR050416">
    <property type="entry name" value="FAD-linked_Oxidoreductase"/>
</dbReference>
<dbReference type="Gene3D" id="3.40.462.20">
    <property type="match status" value="1"/>
</dbReference>
<dbReference type="OrthoDB" id="545125at2"/>
<dbReference type="Gene3D" id="3.30.43.10">
    <property type="entry name" value="Uridine Diphospho-n-acetylenolpyruvylglucosamine Reductase, domain 2"/>
    <property type="match status" value="1"/>
</dbReference>
<evidence type="ECO:0000259" key="6">
    <source>
        <dbReference type="PROSITE" id="PS51387"/>
    </source>
</evidence>
<comment type="similarity">
    <text evidence="2">Belongs to the oxygen-dependent FAD-linked oxidoreductase family.</text>
</comment>
<keyword evidence="4" id="KW-0274">FAD</keyword>
<evidence type="ECO:0000256" key="4">
    <source>
        <dbReference type="ARBA" id="ARBA00022827"/>
    </source>
</evidence>
<dbReference type="Proteomes" id="UP000274762">
    <property type="component" value="Unassembled WGS sequence"/>
</dbReference>
<sequence length="459" mass="48728">MSKRVSGPVELTGRIVRPGDPQYQEASSGWNLLFTQTPQVVVYPQVTEDVVNALTWARQNAVSLRVRSGGHCLEGWSSVDDGIVIDVSEMKSVSLNAESQTATVGAGLNQLEAVTALGRAGFAAPTGTEGTVGLVGATLGGGFGLLTRYLGMASDNLLAAEIVVADNDRGAEVITVDETSNPDLLWALRGAGNGNFGIVTSLTYRVHPLTQTIYVTATWSGLDHLHAVFDAWQRSAPATDNRLTSQIEINSEQVQLLGVLATGTPHEALELLGPILSVGAPEVTTSDASWVDTYTAFQIPTEDEPANWKFQSQFISEPFPPEAIDLVCQYIATAPTAECNYFTNAFGGAVTHTEPSGGSVFAHRNAIFYAEPGAGWGTRGAEAAAADPLSTVCLSWVDDFTKALAPYVSGAYSNVPNADMADWQTAYWGSGVERLKAIKAQYDPTGVFSFEQGLSQPES</sequence>
<dbReference type="PANTHER" id="PTHR42973">
    <property type="entry name" value="BINDING OXIDOREDUCTASE, PUTATIVE (AFU_ORTHOLOGUE AFUA_1G17690)-RELATED"/>
    <property type="match status" value="1"/>
</dbReference>
<dbReference type="InterPro" id="IPR006093">
    <property type="entry name" value="Oxy_OxRdtase_FAD_BS"/>
</dbReference>
<evidence type="ECO:0000256" key="5">
    <source>
        <dbReference type="ARBA" id="ARBA00023002"/>
    </source>
</evidence>
<dbReference type="Gene3D" id="3.30.465.10">
    <property type="match status" value="1"/>
</dbReference>
<feature type="domain" description="FAD-binding PCMH-type" evidence="6">
    <location>
        <begin position="34"/>
        <end position="209"/>
    </location>
</feature>
<dbReference type="SUPFAM" id="SSF56176">
    <property type="entry name" value="FAD-binding/transporter-associated domain-like"/>
    <property type="match status" value="1"/>
</dbReference>
<dbReference type="Pfam" id="PF01565">
    <property type="entry name" value="FAD_binding_4"/>
    <property type="match status" value="1"/>
</dbReference>
<dbReference type="AlphaFoldDB" id="A0A495K9D8"/>
<accession>A0A495K9D8</accession>
<evidence type="ECO:0000256" key="2">
    <source>
        <dbReference type="ARBA" id="ARBA00005466"/>
    </source>
</evidence>
<keyword evidence="3" id="KW-0285">Flavoprotein</keyword>
<evidence type="ECO:0000256" key="3">
    <source>
        <dbReference type="ARBA" id="ARBA00022630"/>
    </source>
</evidence>
<dbReference type="PANTHER" id="PTHR42973:SF39">
    <property type="entry name" value="FAD-BINDING PCMH-TYPE DOMAIN-CONTAINING PROTEIN"/>
    <property type="match status" value="1"/>
</dbReference>